<evidence type="ECO:0000313" key="1">
    <source>
        <dbReference type="EMBL" id="GBM60126.1"/>
    </source>
</evidence>
<reference evidence="1 2" key="1">
    <citation type="journal article" date="2019" name="Sci. Rep.">
        <title>Orb-weaving spider Araneus ventricosus genome elucidates the spidroin gene catalogue.</title>
        <authorList>
            <person name="Kono N."/>
            <person name="Nakamura H."/>
            <person name="Ohtoshi R."/>
            <person name="Moran D.A.P."/>
            <person name="Shinohara A."/>
            <person name="Yoshida Y."/>
            <person name="Fujiwara M."/>
            <person name="Mori M."/>
            <person name="Tomita M."/>
            <person name="Arakawa K."/>
        </authorList>
    </citation>
    <scope>NUCLEOTIDE SEQUENCE [LARGE SCALE GENOMIC DNA]</scope>
</reference>
<dbReference type="EMBL" id="BGPR01001714">
    <property type="protein sequence ID" value="GBM60126.1"/>
    <property type="molecule type" value="Genomic_DNA"/>
</dbReference>
<gene>
    <name evidence="1" type="ORF">AVEN_38461_1</name>
</gene>
<dbReference type="AlphaFoldDB" id="A0A4Y2H5B6"/>
<organism evidence="1 2">
    <name type="scientific">Araneus ventricosus</name>
    <name type="common">Orbweaver spider</name>
    <name type="synonym">Epeira ventricosa</name>
    <dbReference type="NCBI Taxonomy" id="182803"/>
    <lineage>
        <taxon>Eukaryota</taxon>
        <taxon>Metazoa</taxon>
        <taxon>Ecdysozoa</taxon>
        <taxon>Arthropoda</taxon>
        <taxon>Chelicerata</taxon>
        <taxon>Arachnida</taxon>
        <taxon>Araneae</taxon>
        <taxon>Araneomorphae</taxon>
        <taxon>Entelegynae</taxon>
        <taxon>Araneoidea</taxon>
        <taxon>Araneidae</taxon>
        <taxon>Araneus</taxon>
    </lineage>
</organism>
<name>A0A4Y2H5B6_ARAVE</name>
<proteinExistence type="predicted"/>
<dbReference type="OrthoDB" id="6435651at2759"/>
<keyword evidence="2" id="KW-1185">Reference proteome</keyword>
<sequence>MAKFIKSLAVVNYIRIERRIMIPNASVFELHGFCDAPEESYGAAIYLKSTTPLGEIKGNSMTSKSRVAHLKQISIPRLELFGAVLVTELTKKVKQAMEMEKADIHF</sequence>
<dbReference type="Pfam" id="PF05380">
    <property type="entry name" value="Peptidase_A17"/>
    <property type="match status" value="1"/>
</dbReference>
<dbReference type="InterPro" id="IPR008042">
    <property type="entry name" value="Retrotrans_Pao"/>
</dbReference>
<evidence type="ECO:0000313" key="2">
    <source>
        <dbReference type="Proteomes" id="UP000499080"/>
    </source>
</evidence>
<dbReference type="PANTHER" id="PTHR47331">
    <property type="entry name" value="PHD-TYPE DOMAIN-CONTAINING PROTEIN"/>
    <property type="match status" value="1"/>
</dbReference>
<comment type="caution">
    <text evidence="1">The sequence shown here is derived from an EMBL/GenBank/DDBJ whole genome shotgun (WGS) entry which is preliminary data.</text>
</comment>
<protein>
    <submittedName>
        <fullName evidence="1">Uncharacterized protein</fullName>
    </submittedName>
</protein>
<dbReference type="Proteomes" id="UP000499080">
    <property type="component" value="Unassembled WGS sequence"/>
</dbReference>
<accession>A0A4Y2H5B6</accession>